<dbReference type="GO" id="GO:0008270">
    <property type="term" value="F:zinc ion binding"/>
    <property type="evidence" value="ECO:0007669"/>
    <property type="project" value="UniProtKB-KW"/>
</dbReference>
<dbReference type="GO" id="GO:0007033">
    <property type="term" value="P:vacuole organization"/>
    <property type="evidence" value="ECO:0007669"/>
    <property type="project" value="TreeGrafter"/>
</dbReference>
<dbReference type="Proteomes" id="UP000186594">
    <property type="component" value="Unassembled WGS sequence"/>
</dbReference>
<keyword evidence="4" id="KW-0862">Zinc</keyword>
<feature type="domain" description="Pep3/Vps18 RING C-terminal" evidence="10">
    <location>
        <begin position="848"/>
        <end position="938"/>
    </location>
</feature>
<sequence length="961" mass="109170">MAALPLDHEQAYIEDAAQGLVVEQPDIFSISRVQLQFAVSITAMTVSNNILIMALASGRLLRLDLANPQDIDDLEITRKPGDDTPISRLFQDATGHHLIISTDPGDNFYINSRWTKGKPLSRLKGSNIRSIAWNKQATANSTKEILIGLDNGTIFETYIETADEYFKRDERYLKQLYRDPANNSIVGLHSDSIGGQISHRFVLIATPAKIAFISGNVARTSSDIAPIYPKLFEQLHVQKSNFQEFSQARSDSHLSISPDLHSIGPSTAASCSFAWAAGAGIFHGELKTLDISTLNSDLVFSDAKIIPYSTLFEQSNDPLLIAASKYHILILRNDVVTAINRLNDSIIYQDKVPKLPGEKIIGFVADTVQSTYWIYSAESIYEVVVSNEDRDIWKIFLHRKAFDSAFKLAKADSQKDIILIAEANDMIAKQSYAQAATIYAQTTKPFDEVTLSLLQYNQRDALSLYLVKKLSNLKRDLLMQRTMIATWVLEIYLTKMNELDDAMSNEGKLQTDKVNLERERTNICVEFKEFITNHRKDLDIQATYDLINSFARPHEMLVFANIVQDYDYLLSYLVRKQDWQEALAILNKQSEVEIFYKYAMILLIKSPKESVDIWMRQNDIDPRRLIPALLRYNEHIGGSLENNQAIRYLNFAITELRINDSSVHNTLISIYARNPSGDEDALLCYLQSQTQPFYDLDFALRLCSQFDHVRSCVHVYSSMSLFERGVDMALKYDDVELAIQVAEQVEDDDNTRKKLWLRIAQKVVSGSDGIKTAIQFLKRCSLLKIEDLVPFFPDFVVIDDFKEEICAALEDYSSHIDQLRREMDDSVRSAEHIQTDITELSKRYTIIQAGERCFHCQYPLLSRQFYVFPCQHTFHADCLIARVSKGVATSVQRKRIAELNLEISQMTGIEGKRTQEHLEELEHLIAAECVLCGSMAIKSVDEPFIGTSVGEREAAASWVFD</sequence>
<dbReference type="GO" id="GO:0006904">
    <property type="term" value="P:vesicle docking involved in exocytosis"/>
    <property type="evidence" value="ECO:0007669"/>
    <property type="project" value="TreeGrafter"/>
</dbReference>
<dbReference type="GO" id="GO:0030674">
    <property type="term" value="F:protein-macromolecule adaptor activity"/>
    <property type="evidence" value="ECO:0007669"/>
    <property type="project" value="TreeGrafter"/>
</dbReference>
<dbReference type="InterPro" id="IPR007810">
    <property type="entry name" value="Pep3/Vps18_beta-prop"/>
</dbReference>
<dbReference type="OMA" id="KFFVFPC"/>
<dbReference type="EMBL" id="LXFE01004415">
    <property type="protein sequence ID" value="OLL21635.1"/>
    <property type="molecule type" value="Genomic_DNA"/>
</dbReference>
<dbReference type="SUPFAM" id="SSF50978">
    <property type="entry name" value="WD40 repeat-like"/>
    <property type="match status" value="1"/>
</dbReference>
<keyword evidence="3" id="KW-0863">Zinc-finger</keyword>
<keyword evidence="2" id="KW-0479">Metal-binding</keyword>
<dbReference type="PANTHER" id="PTHR23323:SF26">
    <property type="entry name" value="VACUOLAR PROTEIN SORTING-ASSOCIATED PROTEIN 18 HOMOLOG"/>
    <property type="match status" value="1"/>
</dbReference>
<dbReference type="GO" id="GO:0007032">
    <property type="term" value="P:endosome organization"/>
    <property type="evidence" value="ECO:0007669"/>
    <property type="project" value="TreeGrafter"/>
</dbReference>
<evidence type="ECO:0000259" key="9">
    <source>
        <dbReference type="Pfam" id="PF05131"/>
    </source>
</evidence>
<keyword evidence="8" id="KW-0175">Coiled coil</keyword>
<evidence type="ECO:0000313" key="11">
    <source>
        <dbReference type="EMBL" id="OLL21635.1"/>
    </source>
</evidence>
<dbReference type="GO" id="GO:0030897">
    <property type="term" value="C:HOPS complex"/>
    <property type="evidence" value="ECO:0007669"/>
    <property type="project" value="TreeGrafter"/>
</dbReference>
<accession>A0A1U7LG54</accession>
<dbReference type="STRING" id="1198029.A0A1U7LG54"/>
<evidence type="ECO:0000313" key="12">
    <source>
        <dbReference type="Proteomes" id="UP000186594"/>
    </source>
</evidence>
<feature type="domain" description="Pep3/Vps18 beta-propeller" evidence="9">
    <location>
        <begin position="27"/>
        <end position="385"/>
    </location>
</feature>
<comment type="subcellular location">
    <subcellularLocation>
        <location evidence="6">Endomembrane system</location>
        <topology evidence="6">Peripheral membrane protein</topology>
        <orientation evidence="6">Cytoplasmic side</orientation>
    </subcellularLocation>
</comment>
<dbReference type="GO" id="GO:0006886">
    <property type="term" value="P:intracellular protein transport"/>
    <property type="evidence" value="ECO:0007669"/>
    <property type="project" value="UniProtKB-UniRule"/>
</dbReference>
<comment type="similarity">
    <text evidence="1">Belongs to the VPS18 family.</text>
</comment>
<dbReference type="OrthoDB" id="1845386at2759"/>
<feature type="repeat" description="CHCR" evidence="7">
    <location>
        <begin position="617"/>
        <end position="772"/>
    </location>
</feature>
<proteinExistence type="inferred from homology"/>
<dbReference type="GO" id="GO:0048284">
    <property type="term" value="P:organelle fusion"/>
    <property type="evidence" value="ECO:0007669"/>
    <property type="project" value="TreeGrafter"/>
</dbReference>
<evidence type="ECO:0000256" key="8">
    <source>
        <dbReference type="SAM" id="Coils"/>
    </source>
</evidence>
<evidence type="ECO:0000256" key="5">
    <source>
        <dbReference type="ARBA" id="ARBA00023136"/>
    </source>
</evidence>
<keyword evidence="12" id="KW-1185">Reference proteome</keyword>
<gene>
    <name evidence="11" type="ORF">NEOLI_001456</name>
</gene>
<dbReference type="Pfam" id="PF26148">
    <property type="entry name" value="VPS18_RING_C"/>
    <property type="match status" value="1"/>
</dbReference>
<evidence type="ECO:0000256" key="6">
    <source>
        <dbReference type="ARBA" id="ARBA00029433"/>
    </source>
</evidence>
<evidence type="ECO:0000256" key="3">
    <source>
        <dbReference type="ARBA" id="ARBA00022771"/>
    </source>
</evidence>
<dbReference type="AlphaFoldDB" id="A0A1U7LG54"/>
<comment type="caution">
    <text evidence="11">The sequence shown here is derived from an EMBL/GenBank/DDBJ whole genome shotgun (WGS) entry which is preliminary data.</text>
</comment>
<evidence type="ECO:0000256" key="2">
    <source>
        <dbReference type="ARBA" id="ARBA00022723"/>
    </source>
</evidence>
<dbReference type="InterPro" id="IPR058919">
    <property type="entry name" value="Pep3/Vps18_RING_C"/>
</dbReference>
<feature type="coiled-coil region" evidence="8">
    <location>
        <begin position="802"/>
        <end position="836"/>
    </location>
</feature>
<organism evidence="11 12">
    <name type="scientific">Neolecta irregularis (strain DAH-3)</name>
    <dbReference type="NCBI Taxonomy" id="1198029"/>
    <lineage>
        <taxon>Eukaryota</taxon>
        <taxon>Fungi</taxon>
        <taxon>Dikarya</taxon>
        <taxon>Ascomycota</taxon>
        <taxon>Taphrinomycotina</taxon>
        <taxon>Neolectales</taxon>
        <taxon>Neolectaceae</taxon>
        <taxon>Neolecta</taxon>
    </lineage>
</organism>
<keyword evidence="5" id="KW-0472">Membrane</keyword>
<dbReference type="InterPro" id="IPR036322">
    <property type="entry name" value="WD40_repeat_dom_sf"/>
</dbReference>
<dbReference type="GO" id="GO:0005768">
    <property type="term" value="C:endosome"/>
    <property type="evidence" value="ECO:0007669"/>
    <property type="project" value="TreeGrafter"/>
</dbReference>
<evidence type="ECO:0000256" key="1">
    <source>
        <dbReference type="ARBA" id="ARBA00010454"/>
    </source>
</evidence>
<evidence type="ECO:0000256" key="4">
    <source>
        <dbReference type="ARBA" id="ARBA00022833"/>
    </source>
</evidence>
<dbReference type="CDD" id="cd16462">
    <property type="entry name" value="RING-H2_Pep3p-like"/>
    <property type="match status" value="1"/>
</dbReference>
<reference evidence="11 12" key="1">
    <citation type="submission" date="2016-04" db="EMBL/GenBank/DDBJ databases">
        <title>Evolutionary innovation and constraint leading to complex multicellularity in the Ascomycota.</title>
        <authorList>
            <person name="Cisse O."/>
            <person name="Nguyen A."/>
            <person name="Hewitt D.A."/>
            <person name="Jedd G."/>
            <person name="Stajich J.E."/>
        </authorList>
    </citation>
    <scope>NUCLEOTIDE SEQUENCE [LARGE SCALE GENOMIC DNA]</scope>
    <source>
        <strain evidence="11 12">DAH-3</strain>
    </source>
</reference>
<evidence type="ECO:0000259" key="10">
    <source>
        <dbReference type="Pfam" id="PF26148"/>
    </source>
</evidence>
<protein>
    <submittedName>
        <fullName evidence="11">Vacuolar protein sorting-associated protein 18</fullName>
    </submittedName>
</protein>
<dbReference type="Pfam" id="PF05131">
    <property type="entry name" value="Pep3_Vps18"/>
    <property type="match status" value="1"/>
</dbReference>
<dbReference type="PANTHER" id="PTHR23323">
    <property type="entry name" value="VACUOLAR PROTEIN SORTING-ASSOCIATED PROTEIN"/>
    <property type="match status" value="1"/>
</dbReference>
<name>A0A1U7LG54_NEOID</name>
<dbReference type="InterPro" id="IPR000547">
    <property type="entry name" value="Clathrin_H-chain/VPS_repeat"/>
</dbReference>
<evidence type="ECO:0000256" key="7">
    <source>
        <dbReference type="PROSITE-ProRule" id="PRU01006"/>
    </source>
</evidence>
<dbReference type="PROSITE" id="PS50236">
    <property type="entry name" value="CHCR"/>
    <property type="match status" value="1"/>
</dbReference>